<dbReference type="Pfam" id="PF24996">
    <property type="entry name" value="NANM"/>
    <property type="match status" value="1"/>
</dbReference>
<name>A0A076LLE7_9GAMM</name>
<dbReference type="InterPro" id="IPR015915">
    <property type="entry name" value="Kelch-typ_b-propeller"/>
</dbReference>
<dbReference type="SUPFAM" id="SSF50965">
    <property type="entry name" value="Galactose oxidase, central domain"/>
    <property type="match status" value="1"/>
</dbReference>
<keyword evidence="2" id="KW-0677">Repeat</keyword>
<dbReference type="EMBL" id="CP006664">
    <property type="protein sequence ID" value="AIJ09305.1"/>
    <property type="molecule type" value="Genomic_DNA"/>
</dbReference>
<reference evidence="3 4" key="1">
    <citation type="journal article" date="2012" name="PLoS ONE">
        <title>Edwardsiella comparative phylogenomics reveal the new intra/inter-species taxonomic relationships, virulence evolution and niche adaptation mechanisms.</title>
        <authorList>
            <person name="Yang M."/>
            <person name="Lv Y."/>
            <person name="Xiao J."/>
            <person name="Wu H."/>
            <person name="Zheng H."/>
            <person name="Liu Q."/>
            <person name="Zhang Y."/>
            <person name="Wang Q."/>
        </authorList>
    </citation>
    <scope>NUCLEOTIDE SEQUENCE [LARGE SCALE GENOMIC DNA]</scope>
    <source>
        <strain evidence="4">080813</strain>
    </source>
</reference>
<dbReference type="InterPro" id="IPR019936">
    <property type="entry name" value="NanM_proteobact"/>
</dbReference>
<gene>
    <name evidence="3" type="ORF">ETEE_2873</name>
</gene>
<dbReference type="GeneID" id="33940376"/>
<dbReference type="InterPro" id="IPR011043">
    <property type="entry name" value="Gal_Oxase/kelch_b-propeller"/>
</dbReference>
<evidence type="ECO:0000256" key="1">
    <source>
        <dbReference type="ARBA" id="ARBA00022441"/>
    </source>
</evidence>
<keyword evidence="3" id="KW-0812">Transmembrane</keyword>
<keyword evidence="1" id="KW-0880">Kelch repeat</keyword>
<evidence type="ECO:0000313" key="3">
    <source>
        <dbReference type="EMBL" id="AIJ09305.1"/>
    </source>
</evidence>
<proteinExistence type="predicted"/>
<dbReference type="Gene3D" id="2.120.10.80">
    <property type="entry name" value="Kelch-type beta propeller"/>
    <property type="match status" value="2"/>
</dbReference>
<dbReference type="KEGG" id="ete:ETEE_2873"/>
<dbReference type="NCBIfam" id="TIGR03547">
    <property type="entry name" value="muta_rot_YjhT"/>
    <property type="match status" value="1"/>
</dbReference>
<dbReference type="HOGENOM" id="CLU_061535_0_0_6"/>
<dbReference type="RefSeq" id="WP_034163726.1">
    <property type="nucleotide sequence ID" value="NZ_CP006664.1"/>
</dbReference>
<organism evidence="3 4">
    <name type="scientific">Edwardsiella anguillarum ET080813</name>
    <dbReference type="NCBI Taxonomy" id="667120"/>
    <lineage>
        <taxon>Bacteria</taxon>
        <taxon>Pseudomonadati</taxon>
        <taxon>Pseudomonadota</taxon>
        <taxon>Gammaproteobacteria</taxon>
        <taxon>Enterobacterales</taxon>
        <taxon>Hafniaceae</taxon>
        <taxon>Edwardsiella</taxon>
    </lineage>
</organism>
<protein>
    <submittedName>
        <fullName evidence="3">Sialic acid-induced transmembrane protein YjhT(NanM), possible mutarotase</fullName>
    </submittedName>
</protein>
<dbReference type="NCBIfam" id="NF010730">
    <property type="entry name" value="PRK14131.1"/>
    <property type="match status" value="1"/>
</dbReference>
<dbReference type="InterPro" id="IPR056734">
    <property type="entry name" value="NANM"/>
</dbReference>
<evidence type="ECO:0000313" key="4">
    <source>
        <dbReference type="Proteomes" id="UP000028681"/>
    </source>
</evidence>
<dbReference type="Proteomes" id="UP000028681">
    <property type="component" value="Chromosome"/>
</dbReference>
<accession>A0A076LLE7</accession>
<evidence type="ECO:0000256" key="2">
    <source>
        <dbReference type="ARBA" id="ARBA00022737"/>
    </source>
</evidence>
<keyword evidence="3" id="KW-0472">Membrane</keyword>
<dbReference type="PANTHER" id="PTHR45632">
    <property type="entry name" value="LD33804P"/>
    <property type="match status" value="1"/>
</dbReference>
<dbReference type="AlphaFoldDB" id="A0A076LLE7"/>
<sequence>MPGLTQPVVRLLAAVILSALIIPAGNAEILPVLPTPFKGGTGAILNNTIYIGLGSADKSWYRLDLAAQEKRWEPIAAFPGTARDQAVTLALNNSLYVFGGSGKASQHDETPSALTDTYRYIPQSDQWQKIDTHPPRGFVGHAAVALNRTQGLFLGGVNKQIFDGYLRDIHQNKDNKPASDNIIQRYFDKPSEDYFFSREALLFDADGQRWQSLGVTPFAGTAGSALVRSGERITLINGEIKPGLRTERIHYATWSHDRLRWTGEGALPPPPGEPLQEGLAGAYAGYSHGTLLVAGGANFPGARANYRQRHYYAHQGLNKHWQQAIYAQLGERWQAIGELPVPLGYGVSVSDGQHLYLIGGETLQGQAVDSVITLSMRDGRLIIER</sequence>